<comment type="caution">
    <text evidence="1">The sequence shown here is derived from an EMBL/GenBank/DDBJ whole genome shotgun (WGS) entry which is preliminary data.</text>
</comment>
<evidence type="ECO:0000313" key="2">
    <source>
        <dbReference type="Proteomes" id="UP000499080"/>
    </source>
</evidence>
<sequence>MVFLPFIEGFPQPPWFLGNMEDEMPLDIIAIKILLNFDLGNLKRCRRIKPLDASQPDYIPGIATSFHWSIRECFDDLLDV</sequence>
<evidence type="ECO:0000313" key="1">
    <source>
        <dbReference type="EMBL" id="GBM40225.1"/>
    </source>
</evidence>
<dbReference type="EMBL" id="BGPR01000922">
    <property type="protein sequence ID" value="GBM40225.1"/>
    <property type="molecule type" value="Genomic_DNA"/>
</dbReference>
<protein>
    <submittedName>
        <fullName evidence="1">Uncharacterized protein</fullName>
    </submittedName>
</protein>
<reference evidence="1 2" key="1">
    <citation type="journal article" date="2019" name="Sci. Rep.">
        <title>Orb-weaving spider Araneus ventricosus genome elucidates the spidroin gene catalogue.</title>
        <authorList>
            <person name="Kono N."/>
            <person name="Nakamura H."/>
            <person name="Ohtoshi R."/>
            <person name="Moran D.A.P."/>
            <person name="Shinohara A."/>
            <person name="Yoshida Y."/>
            <person name="Fujiwara M."/>
            <person name="Mori M."/>
            <person name="Tomita M."/>
            <person name="Arakawa K."/>
        </authorList>
    </citation>
    <scope>NUCLEOTIDE SEQUENCE [LARGE SCALE GENOMIC DNA]</scope>
</reference>
<accession>A0A4Y2FIG6</accession>
<organism evidence="1 2">
    <name type="scientific">Araneus ventricosus</name>
    <name type="common">Orbweaver spider</name>
    <name type="synonym">Epeira ventricosa</name>
    <dbReference type="NCBI Taxonomy" id="182803"/>
    <lineage>
        <taxon>Eukaryota</taxon>
        <taxon>Metazoa</taxon>
        <taxon>Ecdysozoa</taxon>
        <taxon>Arthropoda</taxon>
        <taxon>Chelicerata</taxon>
        <taxon>Arachnida</taxon>
        <taxon>Araneae</taxon>
        <taxon>Araneomorphae</taxon>
        <taxon>Entelegynae</taxon>
        <taxon>Araneoidea</taxon>
        <taxon>Araneidae</taxon>
        <taxon>Araneus</taxon>
    </lineage>
</organism>
<proteinExistence type="predicted"/>
<dbReference type="Proteomes" id="UP000499080">
    <property type="component" value="Unassembled WGS sequence"/>
</dbReference>
<gene>
    <name evidence="1" type="ORF">AVEN_183541_1</name>
</gene>
<dbReference type="AlphaFoldDB" id="A0A4Y2FIG6"/>
<keyword evidence="2" id="KW-1185">Reference proteome</keyword>
<name>A0A4Y2FIG6_ARAVE</name>